<feature type="site" description="Important for catalytic activity and assists the phosphoryl transfer reaction to Asp8 by balancing charge and orienting the reacting groups" evidence="5">
    <location>
        <position position="147"/>
    </location>
</feature>
<evidence type="ECO:0000256" key="2">
    <source>
        <dbReference type="PIRSR" id="PIRSR610972-1"/>
    </source>
</evidence>
<dbReference type="SUPFAM" id="SSF56784">
    <property type="entry name" value="HAD-like"/>
    <property type="match status" value="1"/>
</dbReference>
<dbReference type="InterPro" id="IPR006439">
    <property type="entry name" value="HAD-SF_hydro_IA"/>
</dbReference>
<keyword evidence="4" id="KW-0460">Magnesium</keyword>
<feature type="binding site" evidence="4">
    <location>
        <position position="171"/>
    </location>
    <ligand>
        <name>Mg(2+)</name>
        <dbReference type="ChEBI" id="CHEBI:18420"/>
    </ligand>
</feature>
<comment type="similarity">
    <text evidence="1">Belongs to the HAD-like hydrolase superfamily. CbbY/CbbZ/Gph/YieH family.</text>
</comment>
<evidence type="ECO:0000256" key="4">
    <source>
        <dbReference type="PIRSR" id="PIRSR610972-3"/>
    </source>
</evidence>
<evidence type="ECO:0000256" key="5">
    <source>
        <dbReference type="PIRSR" id="PIRSR610972-4"/>
    </source>
</evidence>
<sequence length="211" mass="22614">MLEAMKGAIFDLDGVIVDTAKYHYLAWRALANRLGFEFTEADNERLKGVSRMRSLQILLEVGGMDADEAEREQMAELKNKEYVDYISRLESSELLPGAKEYLMFLRSRGVRIALGSASKNAAFILERLGITELFDAVVDGTKVAKAKPDPEVFLTASAELGLDPADCVVFEDAAAGVEAAKAAGCRVVGIGSADILGAADQVVGGLDALLP</sequence>
<dbReference type="PRINTS" id="PR00413">
    <property type="entry name" value="HADHALOGNASE"/>
</dbReference>
<feature type="binding site" evidence="3">
    <location>
        <position position="147"/>
    </location>
    <ligand>
        <name>substrate</name>
    </ligand>
</feature>
<feature type="binding site" evidence="4">
    <location>
        <position position="13"/>
    </location>
    <ligand>
        <name>Mg(2+)</name>
        <dbReference type="ChEBI" id="CHEBI:18420"/>
    </ligand>
</feature>
<gene>
    <name evidence="6" type="primary">pgmB2_1</name>
    <name evidence="6" type="ORF">J41TS12_26760</name>
</gene>
<dbReference type="InterPro" id="IPR051806">
    <property type="entry name" value="HAD-like_SPP"/>
</dbReference>
<dbReference type="Proteomes" id="UP000681162">
    <property type="component" value="Unassembled WGS sequence"/>
</dbReference>
<feature type="binding site" evidence="3">
    <location>
        <begin position="116"/>
        <end position="120"/>
    </location>
    <ligand>
        <name>substrate</name>
    </ligand>
</feature>
<feature type="binding site" evidence="4">
    <location>
        <position position="11"/>
    </location>
    <ligand>
        <name>Mg(2+)</name>
        <dbReference type="ChEBI" id="CHEBI:18420"/>
    </ligand>
</feature>
<evidence type="ECO:0000256" key="3">
    <source>
        <dbReference type="PIRSR" id="PIRSR610972-2"/>
    </source>
</evidence>
<dbReference type="GO" id="GO:0005975">
    <property type="term" value="P:carbohydrate metabolic process"/>
    <property type="evidence" value="ECO:0007669"/>
    <property type="project" value="InterPro"/>
</dbReference>
<feature type="active site" description="Proton donor/acceptor" evidence="2">
    <location>
        <position position="13"/>
    </location>
</feature>
<dbReference type="RefSeq" id="WP_212940045.1">
    <property type="nucleotide sequence ID" value="NZ_BORR01000009.1"/>
</dbReference>
<dbReference type="Pfam" id="PF00702">
    <property type="entry name" value="Hydrolase"/>
    <property type="match status" value="1"/>
</dbReference>
<dbReference type="InterPro" id="IPR023214">
    <property type="entry name" value="HAD_sf"/>
</dbReference>
<feature type="binding site" evidence="3">
    <location>
        <position position="54"/>
    </location>
    <ligand>
        <name>substrate</name>
    </ligand>
</feature>
<evidence type="ECO:0000313" key="7">
    <source>
        <dbReference type="Proteomes" id="UP000681162"/>
    </source>
</evidence>
<dbReference type="SFLD" id="SFLDS00003">
    <property type="entry name" value="Haloacid_Dehalogenase"/>
    <property type="match status" value="1"/>
</dbReference>
<dbReference type="PANTHER" id="PTHR43481:SF4">
    <property type="entry name" value="GLYCEROL-1-PHOSPHATE PHOSPHOHYDROLASE 1-RELATED"/>
    <property type="match status" value="1"/>
</dbReference>
<dbReference type="GO" id="GO:0000287">
    <property type="term" value="F:magnesium ion binding"/>
    <property type="evidence" value="ECO:0007669"/>
    <property type="project" value="InterPro"/>
</dbReference>
<comment type="cofactor">
    <cofactor evidence="4">
        <name>Mg(2+)</name>
        <dbReference type="ChEBI" id="CHEBI:18420"/>
    </cofactor>
    <text evidence="4">Binds 2 magnesium ions per subunit.</text>
</comment>
<dbReference type="Gene3D" id="1.10.150.240">
    <property type="entry name" value="Putative phosphatase, domain 2"/>
    <property type="match status" value="1"/>
</dbReference>
<feature type="binding site" evidence="3">
    <location>
        <position position="27"/>
    </location>
    <ligand>
        <name>substrate</name>
    </ligand>
</feature>
<feature type="site" description="Important for catalytic activity and assists the phosphoryl transfer reaction to Asp8 by balancing charge and orienting the reacting groups" evidence="5">
    <location>
        <position position="116"/>
    </location>
</feature>
<feature type="active site" description="Nucleophile" evidence="2">
    <location>
        <position position="11"/>
    </location>
</feature>
<dbReference type="InterPro" id="IPR036412">
    <property type="entry name" value="HAD-like_sf"/>
</dbReference>
<dbReference type="NCBIfam" id="TIGR01509">
    <property type="entry name" value="HAD-SF-IA-v3"/>
    <property type="match status" value="1"/>
</dbReference>
<evidence type="ECO:0000256" key="1">
    <source>
        <dbReference type="ARBA" id="ARBA00006171"/>
    </source>
</evidence>
<feature type="binding site" evidence="4">
    <location>
        <position position="172"/>
    </location>
    <ligand>
        <name>Mg(2+)</name>
        <dbReference type="ChEBI" id="CHEBI:18420"/>
    </ligand>
</feature>
<dbReference type="GO" id="GO:0008801">
    <property type="term" value="F:beta-phosphoglucomutase activity"/>
    <property type="evidence" value="ECO:0007669"/>
    <property type="project" value="InterPro"/>
</dbReference>
<dbReference type="Gene3D" id="3.40.50.1000">
    <property type="entry name" value="HAD superfamily/HAD-like"/>
    <property type="match status" value="1"/>
</dbReference>
<dbReference type="SFLD" id="SFLDG01135">
    <property type="entry name" value="C1.5.6:_HAD__Beta-PGM__Phospha"/>
    <property type="match status" value="1"/>
</dbReference>
<dbReference type="InterPro" id="IPR010972">
    <property type="entry name" value="Beta-PGM"/>
</dbReference>
<proteinExistence type="inferred from homology"/>
<dbReference type="InterPro" id="IPR010976">
    <property type="entry name" value="B-phosphoglucomutase_hydrolase"/>
</dbReference>
<dbReference type="InterPro" id="IPR023198">
    <property type="entry name" value="PGP-like_dom2"/>
</dbReference>
<name>A0A919XVT9_9BACL</name>
<keyword evidence="4" id="KW-0479">Metal-binding</keyword>
<dbReference type="EMBL" id="BORR01000009">
    <property type="protein sequence ID" value="GIO37815.1"/>
    <property type="molecule type" value="Genomic_DNA"/>
</dbReference>
<dbReference type="PANTHER" id="PTHR43481">
    <property type="entry name" value="FRUCTOSE-1-PHOSPHATE PHOSPHATASE"/>
    <property type="match status" value="1"/>
</dbReference>
<dbReference type="CDD" id="cd02598">
    <property type="entry name" value="HAD_BPGM"/>
    <property type="match status" value="1"/>
</dbReference>
<evidence type="ECO:0000313" key="6">
    <source>
        <dbReference type="EMBL" id="GIO37815.1"/>
    </source>
</evidence>
<keyword evidence="7" id="KW-1185">Reference proteome</keyword>
<feature type="binding site" evidence="3">
    <location>
        <position position="78"/>
    </location>
    <ligand>
        <name>substrate</name>
    </ligand>
</feature>
<feature type="binding site" evidence="3">
    <location>
        <begin position="46"/>
        <end position="51"/>
    </location>
    <ligand>
        <name>substrate</name>
    </ligand>
</feature>
<dbReference type="GO" id="GO:0050308">
    <property type="term" value="F:sugar-phosphatase activity"/>
    <property type="evidence" value="ECO:0007669"/>
    <property type="project" value="TreeGrafter"/>
</dbReference>
<reference evidence="6 7" key="1">
    <citation type="submission" date="2021-03" db="EMBL/GenBank/DDBJ databases">
        <title>Antimicrobial resistance genes in bacteria isolated from Japanese honey, and their potential for conferring macrolide and lincosamide resistance in the American foulbrood pathogen Paenibacillus larvae.</title>
        <authorList>
            <person name="Okamoto M."/>
            <person name="Kumagai M."/>
            <person name="Kanamori H."/>
            <person name="Takamatsu D."/>
        </authorList>
    </citation>
    <scope>NUCLEOTIDE SEQUENCE [LARGE SCALE GENOMIC DNA]</scope>
    <source>
        <strain evidence="6 7">J41TS12</strain>
    </source>
</reference>
<accession>A0A919XVT9</accession>
<protein>
    <submittedName>
        <fullName evidence="6">Beta-phosphoglucomutase</fullName>
    </submittedName>
</protein>
<dbReference type="NCBIfam" id="TIGR02009">
    <property type="entry name" value="PGMB-YQAB-SF"/>
    <property type="match status" value="1"/>
</dbReference>
<feature type="binding site" evidence="3">
    <location>
        <begin position="11"/>
        <end position="13"/>
    </location>
    <ligand>
        <name>substrate</name>
    </ligand>
</feature>
<dbReference type="NCBIfam" id="TIGR01990">
    <property type="entry name" value="bPGM"/>
    <property type="match status" value="1"/>
</dbReference>
<comment type="caution">
    <text evidence="6">The sequence shown here is derived from an EMBL/GenBank/DDBJ whole genome shotgun (WGS) entry which is preliminary data.</text>
</comment>
<dbReference type="AlphaFoldDB" id="A0A919XVT9"/>
<dbReference type="SFLD" id="SFLDG01129">
    <property type="entry name" value="C1.5:_HAD__Beta-PGM__Phosphata"/>
    <property type="match status" value="1"/>
</dbReference>
<organism evidence="6 7">
    <name type="scientific">Paenibacillus antibioticophila</name>
    <dbReference type="NCBI Taxonomy" id="1274374"/>
    <lineage>
        <taxon>Bacteria</taxon>
        <taxon>Bacillati</taxon>
        <taxon>Bacillota</taxon>
        <taxon>Bacilli</taxon>
        <taxon>Bacillales</taxon>
        <taxon>Paenibacillaceae</taxon>
        <taxon>Paenibacillus</taxon>
    </lineage>
</organism>